<evidence type="ECO:0000313" key="2">
    <source>
        <dbReference type="EMBL" id="OON16532.1"/>
    </source>
</evidence>
<evidence type="ECO:0000256" key="1">
    <source>
        <dbReference type="SAM" id="SignalP"/>
    </source>
</evidence>
<keyword evidence="1" id="KW-0732">Signal</keyword>
<name>A0A1S8WPX6_OPIVI</name>
<organism evidence="2 3">
    <name type="scientific">Opisthorchis viverrini</name>
    <name type="common">Southeast Asian liver fluke</name>
    <dbReference type="NCBI Taxonomy" id="6198"/>
    <lineage>
        <taxon>Eukaryota</taxon>
        <taxon>Metazoa</taxon>
        <taxon>Spiralia</taxon>
        <taxon>Lophotrochozoa</taxon>
        <taxon>Platyhelminthes</taxon>
        <taxon>Trematoda</taxon>
        <taxon>Digenea</taxon>
        <taxon>Opisthorchiida</taxon>
        <taxon>Opisthorchiata</taxon>
        <taxon>Opisthorchiidae</taxon>
        <taxon>Opisthorchis</taxon>
    </lineage>
</organism>
<keyword evidence="3" id="KW-1185">Reference proteome</keyword>
<evidence type="ECO:0008006" key="4">
    <source>
        <dbReference type="Google" id="ProtNLM"/>
    </source>
</evidence>
<evidence type="ECO:0000313" key="3">
    <source>
        <dbReference type="Proteomes" id="UP000243686"/>
    </source>
</evidence>
<reference evidence="2 3" key="1">
    <citation type="submission" date="2015-03" db="EMBL/GenBank/DDBJ databases">
        <title>Draft genome of the nematode, Opisthorchis viverrini.</title>
        <authorList>
            <person name="Mitreva M."/>
        </authorList>
    </citation>
    <scope>NUCLEOTIDE SEQUENCE [LARGE SCALE GENOMIC DNA]</scope>
    <source>
        <strain evidence="2">Khon Kaen</strain>
    </source>
</reference>
<gene>
    <name evidence="2" type="ORF">X801_07654</name>
</gene>
<dbReference type="EMBL" id="KV897178">
    <property type="protein sequence ID" value="OON16532.1"/>
    <property type="molecule type" value="Genomic_DNA"/>
</dbReference>
<sequence>MNVQLFIVFTMCFLTITGGQAVEVERTATSEPKIFLNIRSSGKKLAGFNNVKLLSTPFKPITISKYCSDATEEDFLLGLPVKRRDRFRG</sequence>
<accession>A0A1S8WPX6</accession>
<dbReference type="AlphaFoldDB" id="A0A1S8WPX6"/>
<feature type="signal peptide" evidence="1">
    <location>
        <begin position="1"/>
        <end position="21"/>
    </location>
</feature>
<dbReference type="Proteomes" id="UP000243686">
    <property type="component" value="Unassembled WGS sequence"/>
</dbReference>
<protein>
    <recommendedName>
        <fullName evidence="4">Transthyretin-like family protein</fullName>
    </recommendedName>
</protein>
<feature type="chain" id="PRO_5012187881" description="Transthyretin-like family protein" evidence="1">
    <location>
        <begin position="22"/>
        <end position="89"/>
    </location>
</feature>
<proteinExistence type="predicted"/>